<feature type="compositionally biased region" description="Low complexity" evidence="1">
    <location>
        <begin position="290"/>
        <end position="302"/>
    </location>
</feature>
<dbReference type="SUPFAM" id="SSF55961">
    <property type="entry name" value="Bet v1-like"/>
    <property type="match status" value="1"/>
</dbReference>
<evidence type="ECO:0000313" key="3">
    <source>
        <dbReference type="Proteomes" id="UP000515908"/>
    </source>
</evidence>
<accession>A0A7G2C0M1</accession>
<evidence type="ECO:0000313" key="2">
    <source>
        <dbReference type="EMBL" id="CAD2213075.1"/>
    </source>
</evidence>
<dbReference type="EMBL" id="LR877145">
    <property type="protein sequence ID" value="CAD2213075.1"/>
    <property type="molecule type" value="Genomic_DNA"/>
</dbReference>
<keyword evidence="3" id="KW-1185">Reference proteome</keyword>
<dbReference type="Proteomes" id="UP000515908">
    <property type="component" value="Chromosome 01"/>
</dbReference>
<organism evidence="2 3">
    <name type="scientific">Angomonas deanei</name>
    <dbReference type="NCBI Taxonomy" id="59799"/>
    <lineage>
        <taxon>Eukaryota</taxon>
        <taxon>Discoba</taxon>
        <taxon>Euglenozoa</taxon>
        <taxon>Kinetoplastea</taxon>
        <taxon>Metakinetoplastina</taxon>
        <taxon>Trypanosomatida</taxon>
        <taxon>Trypanosomatidae</taxon>
        <taxon>Strigomonadinae</taxon>
        <taxon>Angomonas</taxon>
    </lineage>
</organism>
<dbReference type="AlphaFoldDB" id="A0A7G2C0M1"/>
<protein>
    <recommendedName>
        <fullName evidence="4">START domain containing protein</fullName>
    </recommendedName>
</protein>
<proteinExistence type="predicted"/>
<name>A0A7G2C0M1_9TRYP</name>
<dbReference type="PANTHER" id="PTHR19308">
    <property type="entry name" value="PHOSPHATIDYLCHOLINE TRANSFER PROTEIN"/>
    <property type="match status" value="1"/>
</dbReference>
<dbReference type="VEuPathDB" id="TriTrypDB:ADEAN_000051100"/>
<dbReference type="InterPro" id="IPR023393">
    <property type="entry name" value="START-like_dom_sf"/>
</dbReference>
<evidence type="ECO:0008006" key="4">
    <source>
        <dbReference type="Google" id="ProtNLM"/>
    </source>
</evidence>
<feature type="region of interest" description="Disordered" evidence="1">
    <location>
        <begin position="290"/>
        <end position="322"/>
    </location>
</feature>
<reference evidence="2 3" key="1">
    <citation type="submission" date="2020-08" db="EMBL/GenBank/DDBJ databases">
        <authorList>
            <person name="Newling K."/>
            <person name="Davey J."/>
            <person name="Forrester S."/>
        </authorList>
    </citation>
    <scope>NUCLEOTIDE SEQUENCE [LARGE SCALE GENOMIC DNA]</scope>
    <source>
        <strain evidence="3">Crithidia deanei Carvalho (ATCC PRA-265)</strain>
    </source>
</reference>
<evidence type="ECO:0000256" key="1">
    <source>
        <dbReference type="SAM" id="MobiDB-lite"/>
    </source>
</evidence>
<dbReference type="PANTHER" id="PTHR19308:SF14">
    <property type="entry name" value="START DOMAIN-CONTAINING PROTEIN"/>
    <property type="match status" value="1"/>
</dbReference>
<dbReference type="InterPro" id="IPR051213">
    <property type="entry name" value="START_lipid_transfer"/>
</dbReference>
<dbReference type="Gene3D" id="3.30.530.20">
    <property type="match status" value="1"/>
</dbReference>
<sequence length="506" mass="55883">MEIKPITDEQFPIISPVIKLLKEKNWSAPKKCNECLISEIDVPYVPQKVFRIQRKYPCTIEAFRSIVTDQKTAPSTDTMLDVFKVVKYANEIFTIYTTYKKPAPFVSARDFLVHSTYVCISNEDQISYGIRPAANRLFIGSSVPAPDWMYPGNNNYVRGRVSIFGYALFDFNDGYSYISHFVSVDPCGMIPAFLAAACITDQAVKLNKVLILCSKMKQKAVSSAASQVGNASFMACSENGESATEVSTVVNTPRSALPRNQSLEFADAFPPVSETSVPSLPTLTANDCEAPVVVPPADDSSPLGENDSSAAVEAPTTKSEVENIRTPPAIPASEPLPPLQAFVTEASVPVPVGPVAAEAPSVLPEVLPVAEIPRFEEAIPKTEVVWGYSASQGAESVRSTDNRKYSDVESETSSIHNTSFPASDTTGFEMDSMSSFEPPHLTVVEFQQPHEWDGTHYRDCPEYSRRYLEQFQREILFHKQTWKAKLFNLGSYVFAEPAQQSQIIEY</sequence>
<gene>
    <name evidence="2" type="ORF">ADEAN_000051100</name>
</gene>